<evidence type="ECO:0000313" key="15">
    <source>
        <dbReference type="Proteomes" id="UP000199452"/>
    </source>
</evidence>
<feature type="domain" description="FtsX extracellular" evidence="13">
    <location>
        <begin position="56"/>
        <end position="148"/>
    </location>
</feature>
<dbReference type="PANTHER" id="PTHR47755">
    <property type="entry name" value="CELL DIVISION PROTEIN FTSX"/>
    <property type="match status" value="1"/>
</dbReference>
<keyword evidence="15" id="KW-1185">Reference proteome</keyword>
<dbReference type="Gene3D" id="3.30.70.3040">
    <property type="match status" value="1"/>
</dbReference>
<dbReference type="PANTHER" id="PTHR47755:SF1">
    <property type="entry name" value="CELL DIVISION PROTEIN FTSX"/>
    <property type="match status" value="1"/>
</dbReference>
<dbReference type="InterPro" id="IPR003838">
    <property type="entry name" value="ABC3_permease_C"/>
</dbReference>
<gene>
    <name evidence="14" type="ORF">SAMN05216323_10478</name>
</gene>
<organism evidence="14 15">
    <name type="scientific">Williamwhitmania taraxaci</name>
    <dbReference type="NCBI Taxonomy" id="1640674"/>
    <lineage>
        <taxon>Bacteria</taxon>
        <taxon>Pseudomonadati</taxon>
        <taxon>Bacteroidota</taxon>
        <taxon>Bacteroidia</taxon>
        <taxon>Bacteroidales</taxon>
        <taxon>Williamwhitmaniaceae</taxon>
        <taxon>Williamwhitmania</taxon>
    </lineage>
</organism>
<keyword evidence="5 10" id="KW-0132">Cell division</keyword>
<dbReference type="Pfam" id="PF02687">
    <property type="entry name" value="FtsX"/>
    <property type="match status" value="1"/>
</dbReference>
<feature type="transmembrane region" description="Helical" evidence="11">
    <location>
        <begin position="224"/>
        <end position="243"/>
    </location>
</feature>
<reference evidence="14 15" key="1">
    <citation type="submission" date="2016-09" db="EMBL/GenBank/DDBJ databases">
        <authorList>
            <person name="Capua I."/>
            <person name="De Benedictis P."/>
            <person name="Joannis T."/>
            <person name="Lombin L.H."/>
            <person name="Cattoli G."/>
        </authorList>
    </citation>
    <scope>NUCLEOTIDE SEQUENCE [LARGE SCALE GENOMIC DNA]</scope>
    <source>
        <strain evidence="14 15">A7P-90m</strain>
    </source>
</reference>
<dbReference type="Pfam" id="PF18075">
    <property type="entry name" value="FtsX_ECD"/>
    <property type="match status" value="1"/>
</dbReference>
<feature type="transmembrane region" description="Helical" evidence="11">
    <location>
        <begin position="20"/>
        <end position="41"/>
    </location>
</feature>
<dbReference type="OrthoDB" id="9813411at2"/>
<name>A0A1G6NZ56_9BACT</name>
<keyword evidence="7 11" id="KW-1133">Transmembrane helix</keyword>
<dbReference type="STRING" id="1640674.SAMN05216323_10478"/>
<evidence type="ECO:0000259" key="12">
    <source>
        <dbReference type="Pfam" id="PF02687"/>
    </source>
</evidence>
<evidence type="ECO:0000313" key="14">
    <source>
        <dbReference type="EMBL" id="SDC73069.1"/>
    </source>
</evidence>
<dbReference type="GO" id="GO:0005886">
    <property type="term" value="C:plasma membrane"/>
    <property type="evidence" value="ECO:0007669"/>
    <property type="project" value="UniProtKB-SubCell"/>
</dbReference>
<evidence type="ECO:0000259" key="13">
    <source>
        <dbReference type="Pfam" id="PF18075"/>
    </source>
</evidence>
<comment type="similarity">
    <text evidence="2 10">Belongs to the ABC-4 integral membrane protein family. FtsX subfamily.</text>
</comment>
<dbReference type="EMBL" id="FMYP01000047">
    <property type="protein sequence ID" value="SDC73069.1"/>
    <property type="molecule type" value="Genomic_DNA"/>
</dbReference>
<protein>
    <recommendedName>
        <fullName evidence="3 10">Cell division protein FtsX</fullName>
    </recommendedName>
</protein>
<evidence type="ECO:0000256" key="6">
    <source>
        <dbReference type="ARBA" id="ARBA00022692"/>
    </source>
</evidence>
<dbReference type="InterPro" id="IPR040690">
    <property type="entry name" value="FtsX_ECD"/>
</dbReference>
<keyword evidence="4 10" id="KW-1003">Cell membrane</keyword>
<keyword evidence="6 11" id="KW-0812">Transmembrane</keyword>
<evidence type="ECO:0000256" key="7">
    <source>
        <dbReference type="ARBA" id="ARBA00022989"/>
    </source>
</evidence>
<evidence type="ECO:0000256" key="5">
    <source>
        <dbReference type="ARBA" id="ARBA00022618"/>
    </source>
</evidence>
<evidence type="ECO:0000256" key="9">
    <source>
        <dbReference type="ARBA" id="ARBA00023306"/>
    </source>
</evidence>
<feature type="transmembrane region" description="Helical" evidence="11">
    <location>
        <begin position="169"/>
        <end position="188"/>
    </location>
</feature>
<evidence type="ECO:0000256" key="1">
    <source>
        <dbReference type="ARBA" id="ARBA00004651"/>
    </source>
</evidence>
<feature type="domain" description="ABC3 transporter permease C-terminal" evidence="12">
    <location>
        <begin position="171"/>
        <end position="285"/>
    </location>
</feature>
<dbReference type="GO" id="GO:0051301">
    <property type="term" value="P:cell division"/>
    <property type="evidence" value="ECO:0007669"/>
    <property type="project" value="UniProtKB-KW"/>
</dbReference>
<sequence>MSTTDIRQGQAKRSLRSSFISSIISIALVLFTLGVVGLLAMHAKRLSDFVKENISFSVLLKEDVNETDAAVLLKALNSSQYVKSTTFISKEEAANIMREQLGQDFVEFLGNNPLSASLEVRLKADYANSDSIVAIEKEIKTFNQVKEINYQKNLIDLVNENVRQISMTILSFSALLLFLALVLINNTIRLSVYARRFLINTMKLVGATYGFIRKPFLVRSIAHGLYAGIIADLLLLALIWFGQEQVKQILEITDIAMLSILLGSVLILGITISYVSTFFAVQKFLRLKADDLYY</sequence>
<comment type="subcellular location">
    <subcellularLocation>
        <location evidence="1">Cell membrane</location>
        <topology evidence="1">Multi-pass membrane protein</topology>
    </subcellularLocation>
</comment>
<accession>A0A1G6NZ56</accession>
<dbReference type="InterPro" id="IPR004513">
    <property type="entry name" value="FtsX"/>
</dbReference>
<feature type="transmembrane region" description="Helical" evidence="11">
    <location>
        <begin position="255"/>
        <end position="281"/>
    </location>
</feature>
<dbReference type="AlphaFoldDB" id="A0A1G6NZ56"/>
<keyword evidence="8 10" id="KW-0472">Membrane</keyword>
<evidence type="ECO:0000256" key="3">
    <source>
        <dbReference type="ARBA" id="ARBA00021907"/>
    </source>
</evidence>
<evidence type="ECO:0000256" key="2">
    <source>
        <dbReference type="ARBA" id="ARBA00007379"/>
    </source>
</evidence>
<proteinExistence type="inferred from homology"/>
<dbReference type="PIRSF" id="PIRSF003097">
    <property type="entry name" value="FtsX"/>
    <property type="match status" value="1"/>
</dbReference>
<evidence type="ECO:0000256" key="10">
    <source>
        <dbReference type="PIRNR" id="PIRNR003097"/>
    </source>
</evidence>
<evidence type="ECO:0000256" key="8">
    <source>
        <dbReference type="ARBA" id="ARBA00023136"/>
    </source>
</evidence>
<evidence type="ECO:0000256" key="4">
    <source>
        <dbReference type="ARBA" id="ARBA00022475"/>
    </source>
</evidence>
<dbReference type="Proteomes" id="UP000199452">
    <property type="component" value="Unassembled WGS sequence"/>
</dbReference>
<keyword evidence="9 10" id="KW-0131">Cell cycle</keyword>
<evidence type="ECO:0000256" key="11">
    <source>
        <dbReference type="SAM" id="Phobius"/>
    </source>
</evidence>
<dbReference type="RefSeq" id="WP_092439333.1">
    <property type="nucleotide sequence ID" value="NZ_FMYP01000047.1"/>
</dbReference>